<proteinExistence type="inferred from homology"/>
<dbReference type="SUPFAM" id="SSF158997">
    <property type="entry name" value="Trm112p-like"/>
    <property type="match status" value="1"/>
</dbReference>
<sequence>MRLLTHNFLKSNVRNTTKGYPLVIEARRIIYEESALDATMVKKLCSKIDYEVLVGALTHLRNSNVDIDFGWPTIPGSLGEEQNMDEEVIEMLHKVLFDIHVLDGDLVCPDTGRKFPIRDGIPNMVLHEDEI</sequence>
<dbReference type="GO" id="GO:0030488">
    <property type="term" value="P:tRNA methylation"/>
    <property type="evidence" value="ECO:0007669"/>
    <property type="project" value="TreeGrafter"/>
</dbReference>
<dbReference type="AlphaFoldDB" id="A0A7S2P2Y6"/>
<dbReference type="Gene3D" id="2.20.25.10">
    <property type="match status" value="1"/>
</dbReference>
<dbReference type="PANTHER" id="PTHR12773:SF0">
    <property type="entry name" value="MULTIFUNCTIONAL METHYLTRANSFERASE SUBUNIT TRM112-LIKE PROTEIN"/>
    <property type="match status" value="1"/>
</dbReference>
<dbReference type="InterPro" id="IPR039127">
    <property type="entry name" value="Trm112"/>
</dbReference>
<dbReference type="EMBL" id="HBGY01013066">
    <property type="protein sequence ID" value="CAD9574029.1"/>
    <property type="molecule type" value="Transcribed_RNA"/>
</dbReference>
<evidence type="ECO:0008006" key="3">
    <source>
        <dbReference type="Google" id="ProtNLM"/>
    </source>
</evidence>
<dbReference type="Pfam" id="PF03966">
    <property type="entry name" value="Trm112p"/>
    <property type="match status" value="1"/>
</dbReference>
<accession>A0A7S2P2Y6</accession>
<organism evidence="2">
    <name type="scientific">Leptocylindrus danicus</name>
    <dbReference type="NCBI Taxonomy" id="163516"/>
    <lineage>
        <taxon>Eukaryota</taxon>
        <taxon>Sar</taxon>
        <taxon>Stramenopiles</taxon>
        <taxon>Ochrophyta</taxon>
        <taxon>Bacillariophyta</taxon>
        <taxon>Coscinodiscophyceae</taxon>
        <taxon>Chaetocerotophycidae</taxon>
        <taxon>Leptocylindrales</taxon>
        <taxon>Leptocylindraceae</taxon>
        <taxon>Leptocylindrus</taxon>
    </lineage>
</organism>
<dbReference type="GO" id="GO:0070476">
    <property type="term" value="P:rRNA (guanine-N7)-methylation"/>
    <property type="evidence" value="ECO:0007669"/>
    <property type="project" value="TreeGrafter"/>
</dbReference>
<dbReference type="PANTHER" id="PTHR12773">
    <property type="entry name" value="UPF0315 PROTEIN-RELATED"/>
    <property type="match status" value="1"/>
</dbReference>
<name>A0A7S2P2Y6_9STRA</name>
<evidence type="ECO:0000256" key="1">
    <source>
        <dbReference type="ARBA" id="ARBA00007980"/>
    </source>
</evidence>
<protein>
    <recommendedName>
        <fullName evidence="3">Multifunctional methyltransferase subunit TRM112-like protein</fullName>
    </recommendedName>
</protein>
<dbReference type="InterPro" id="IPR005651">
    <property type="entry name" value="Trm112-like"/>
</dbReference>
<gene>
    <name evidence="2" type="ORF">LDAN0321_LOCUS8364</name>
</gene>
<evidence type="ECO:0000313" key="2">
    <source>
        <dbReference type="EMBL" id="CAD9574029.1"/>
    </source>
</evidence>
<comment type="similarity">
    <text evidence="1">Belongs to the TRM112 family.</text>
</comment>
<dbReference type="GO" id="GO:0046982">
    <property type="term" value="F:protein heterodimerization activity"/>
    <property type="evidence" value="ECO:0007669"/>
    <property type="project" value="InterPro"/>
</dbReference>
<reference evidence="2" key="1">
    <citation type="submission" date="2021-01" db="EMBL/GenBank/DDBJ databases">
        <authorList>
            <person name="Corre E."/>
            <person name="Pelletier E."/>
            <person name="Niang G."/>
            <person name="Scheremetjew M."/>
            <person name="Finn R."/>
            <person name="Kale V."/>
            <person name="Holt S."/>
            <person name="Cochrane G."/>
            <person name="Meng A."/>
            <person name="Brown T."/>
            <person name="Cohen L."/>
        </authorList>
    </citation>
    <scope>NUCLEOTIDE SEQUENCE</scope>
    <source>
        <strain evidence="2">B650</strain>
    </source>
</reference>